<dbReference type="InterPro" id="IPR041183">
    <property type="entry name" value="Cyclophilin-like"/>
</dbReference>
<organism evidence="2 3">
    <name type="scientific">Rhodobium gokarnense</name>
    <dbReference type="NCBI Taxonomy" id="364296"/>
    <lineage>
        <taxon>Bacteria</taxon>
        <taxon>Pseudomonadati</taxon>
        <taxon>Pseudomonadota</taxon>
        <taxon>Alphaproteobacteria</taxon>
        <taxon>Hyphomicrobiales</taxon>
        <taxon>Rhodobiaceae</taxon>
        <taxon>Rhodobium</taxon>
    </lineage>
</organism>
<dbReference type="SUPFAM" id="SSF50891">
    <property type="entry name" value="Cyclophilin-like"/>
    <property type="match status" value="1"/>
</dbReference>
<feature type="domain" description="Cyclophilin-like" evidence="1">
    <location>
        <begin position="7"/>
        <end position="113"/>
    </location>
</feature>
<protein>
    <recommendedName>
        <fullName evidence="1">Cyclophilin-like domain-containing protein</fullName>
    </recommendedName>
</protein>
<evidence type="ECO:0000313" key="3">
    <source>
        <dbReference type="Proteomes" id="UP001209755"/>
    </source>
</evidence>
<comment type="caution">
    <text evidence="2">The sequence shown here is derived from an EMBL/GenBank/DDBJ whole genome shotgun (WGS) entry which is preliminary data.</text>
</comment>
<evidence type="ECO:0000313" key="2">
    <source>
        <dbReference type="EMBL" id="MCW2308900.1"/>
    </source>
</evidence>
<dbReference type="Pfam" id="PF18050">
    <property type="entry name" value="Cyclophil_like2"/>
    <property type="match status" value="1"/>
</dbReference>
<gene>
    <name evidence="2" type="ORF">M2319_003249</name>
</gene>
<dbReference type="Proteomes" id="UP001209755">
    <property type="component" value="Unassembled WGS sequence"/>
</dbReference>
<dbReference type="InterPro" id="IPR029000">
    <property type="entry name" value="Cyclophilin-like_dom_sf"/>
</dbReference>
<name>A0ABT3HEU3_9HYPH</name>
<keyword evidence="3" id="KW-1185">Reference proteome</keyword>
<dbReference type="Gene3D" id="2.40.100.20">
    <property type="match status" value="1"/>
</dbReference>
<evidence type="ECO:0000259" key="1">
    <source>
        <dbReference type="Pfam" id="PF18050"/>
    </source>
</evidence>
<dbReference type="RefSeq" id="WP_264602490.1">
    <property type="nucleotide sequence ID" value="NZ_JAOQNS010000009.1"/>
</dbReference>
<proteinExistence type="predicted"/>
<sequence length="117" mass="12591">MTKITVIVGDDTLTATLDDTAAGRDFAKLLPLDLTLRDFHGNEKIADLPRALDTTGAPASYAGKTGDITFYAPWGNIAIFYKPFQAASGLVRLGSFDGPIDALVKNKPFQARFELAD</sequence>
<reference evidence="3" key="1">
    <citation type="submission" date="2023-07" db="EMBL/GenBank/DDBJ databases">
        <title>Genome sequencing of Purple Non-Sulfur Bacteria from various extreme environments.</title>
        <authorList>
            <person name="Mayer M."/>
        </authorList>
    </citation>
    <scope>NUCLEOTIDE SEQUENCE [LARGE SCALE GENOMIC DNA]</scope>
    <source>
        <strain evidence="3">DSM 17935</strain>
    </source>
</reference>
<dbReference type="EMBL" id="JAOQNS010000009">
    <property type="protein sequence ID" value="MCW2308900.1"/>
    <property type="molecule type" value="Genomic_DNA"/>
</dbReference>
<accession>A0ABT3HEU3</accession>